<reference evidence="9" key="1">
    <citation type="submission" date="2016-11" db="EMBL/GenBank/DDBJ databases">
        <authorList>
            <person name="Shukria A."/>
            <person name="Stevens D.C."/>
        </authorList>
    </citation>
    <scope>NUCLEOTIDE SEQUENCE [LARGE SCALE GENOMIC DNA]</scope>
    <source>
        <strain evidence="9">Cbfe23</strain>
    </source>
</reference>
<dbReference type="Proteomes" id="UP000182229">
    <property type="component" value="Unassembled WGS sequence"/>
</dbReference>
<dbReference type="Gene3D" id="2.60.40.10">
    <property type="entry name" value="Immunoglobulins"/>
    <property type="match status" value="6"/>
</dbReference>
<dbReference type="PROSITE" id="PS51257">
    <property type="entry name" value="PROKAR_LIPOPROTEIN"/>
    <property type="match status" value="1"/>
</dbReference>
<feature type="domain" description="HYDIN/VesB/CFA65-like Ig-like" evidence="7">
    <location>
        <begin position="244"/>
        <end position="325"/>
    </location>
</feature>
<comment type="subcellular location">
    <subcellularLocation>
        <location evidence="1">Cell projection</location>
        <location evidence="1">Cilium</location>
    </subcellularLocation>
    <subcellularLocation>
        <location evidence="2">Cytoplasm</location>
    </subcellularLocation>
</comment>
<dbReference type="NCBIfam" id="NF012200">
    <property type="entry name" value="choice_anch_D"/>
    <property type="match status" value="3"/>
</dbReference>
<dbReference type="STRING" id="83449.BON30_19045"/>
<dbReference type="PANTHER" id="PTHR46127:SF1">
    <property type="entry name" value="CILIA- AND FLAGELLA-ASSOCIATED PROTEIN 65"/>
    <property type="match status" value="1"/>
</dbReference>
<reference evidence="8 9" key="2">
    <citation type="submission" date="2016-12" db="EMBL/GenBank/DDBJ databases">
        <title>Draft Genome Sequence of Cystobacter ferrugineus Strain Cbfe23.</title>
        <authorList>
            <person name="Akbar S."/>
            <person name="Dowd S.E."/>
            <person name="Stevens D.C."/>
        </authorList>
    </citation>
    <scope>NUCLEOTIDE SEQUENCE [LARGE SCALE GENOMIC DNA]</scope>
    <source>
        <strain evidence="8 9">Cbfe23</strain>
    </source>
</reference>
<evidence type="ECO:0000313" key="9">
    <source>
        <dbReference type="Proteomes" id="UP000182229"/>
    </source>
</evidence>
<feature type="domain" description="Cep192/Spd-2-like" evidence="6">
    <location>
        <begin position="144"/>
        <end position="240"/>
    </location>
</feature>
<evidence type="ECO:0000256" key="1">
    <source>
        <dbReference type="ARBA" id="ARBA00004138"/>
    </source>
</evidence>
<evidence type="ECO:0000259" key="7">
    <source>
        <dbReference type="Pfam" id="PF22544"/>
    </source>
</evidence>
<proteinExistence type="predicted"/>
<keyword evidence="3" id="KW-0963">Cytoplasm</keyword>
<protein>
    <submittedName>
        <fullName evidence="8">Uncharacterized protein</fullName>
    </submittedName>
</protein>
<dbReference type="InterPro" id="IPR013783">
    <property type="entry name" value="Ig-like_fold"/>
</dbReference>
<dbReference type="InterPro" id="IPR054090">
    <property type="entry name" value="Cep192_Spd-2-like_dom"/>
</dbReference>
<sequence>MLGMRGSCLATCLFAVLVAGCERPSSQRASSHLGLSPEKLEFGLSAVGITRTKTVRLSNQGRAPLLVRGVSATLPNVRVVPFEPFELPSGGEREVEVHFTADVEGTVEGQLEVLTDADNVGREGVAALGVGGQGVRASLVVLVRALDFGNVETGHLEVRELVVRNDSLVDSPVRLSISGPDADAFGSGAVGAPFSLRPGEQRRLSLSFLPERLGAAEAEAHVRVECAGCEPFVVKLSGTGIASRLEVTPLRVDFGRVAVGSTAEERVTVRNLGSEPLAYGGVKLLEGARGDFHLVSAPTLPGEVLAPGARVEVRVSFSPTSRGVVPAALLEVDARPLGSTRPGPKVSLVGEGGSGCVELQPRLLDFGAVPEGLSATRDVRAFNRCREDVLVSEQKLTPRKGGYFLLAQAPASLPIPAGQSLTLPITFMPRAGAGAGEAELSVKLLDGRGTSAEVVRLVGEGRVFPPCQYALAPEEVSFGRVPPGSEVTLGVGLRNVGSTECYVAGMRVAEGSDAAFSAEPMPPRVLAPGERALLRVRFKPESAELFSGLAEAWVHHPSRGHVRVSLRGEGARGCFSVQPTRLDFGALRLSCGPRKREVVLYNDCAGPTRLVGLGLEGDASDFQVSGGPSVPGELAPGSRATLEVTYAPQGGGDDIAALRFELATGAPFSVGLEGRGLLQDEKTDTFTQSARNAVDVLFVVDNSGSMMDEQRRLGQNLAAFLSQAAASDVDYHIAVTTTGLTRSLEMGTLCPGGADGGENGRFFPVDGASPRIITPATPEAASVFAHNTNVGVCHWNEQGLEAMYRALSDPLVHQGDDPGTPWPRDGNAGFLRQDARLAIITVTDEEDFSPRDVGFYETFLLGLKGNDRSQVVFSAIAGPEDLGSCPSASGTGSRYLALARATGGVVESICTPNWAESLARLSESTFEVQRSFPLSETPSDASRIRVRVDGVAVTQGWVYDARSHAVVFSLAPAPGVTVEITYPVGCQGSLR</sequence>
<evidence type="ECO:0000256" key="4">
    <source>
        <dbReference type="ARBA" id="ARBA00023069"/>
    </source>
</evidence>
<evidence type="ECO:0000313" key="8">
    <source>
        <dbReference type="EMBL" id="OJH39589.1"/>
    </source>
</evidence>
<name>A0A1L9BBG7_9BACT</name>
<dbReference type="EMBL" id="MPIN01000004">
    <property type="protein sequence ID" value="OJH39589.1"/>
    <property type="molecule type" value="Genomic_DNA"/>
</dbReference>
<dbReference type="Pfam" id="PF22073">
    <property type="entry name" value="Cep192_D4"/>
    <property type="match status" value="1"/>
</dbReference>
<dbReference type="RefSeq" id="WP_071899756.1">
    <property type="nucleotide sequence ID" value="NZ_MPIN01000004.1"/>
</dbReference>
<keyword evidence="5" id="KW-0966">Cell projection</keyword>
<evidence type="ECO:0000256" key="5">
    <source>
        <dbReference type="ARBA" id="ARBA00023273"/>
    </source>
</evidence>
<organism evidence="8 9">
    <name type="scientific">Cystobacter ferrugineus</name>
    <dbReference type="NCBI Taxonomy" id="83449"/>
    <lineage>
        <taxon>Bacteria</taxon>
        <taxon>Pseudomonadati</taxon>
        <taxon>Myxococcota</taxon>
        <taxon>Myxococcia</taxon>
        <taxon>Myxococcales</taxon>
        <taxon>Cystobacterineae</taxon>
        <taxon>Archangiaceae</taxon>
        <taxon>Cystobacter</taxon>
    </lineage>
</organism>
<gene>
    <name evidence="8" type="ORF">BON30_19045</name>
</gene>
<evidence type="ECO:0000256" key="3">
    <source>
        <dbReference type="ARBA" id="ARBA00022490"/>
    </source>
</evidence>
<evidence type="ECO:0000259" key="6">
    <source>
        <dbReference type="Pfam" id="PF22073"/>
    </source>
</evidence>
<dbReference type="Pfam" id="PF22544">
    <property type="entry name" value="HYDIN_VesB_CFA65-like_Ig"/>
    <property type="match status" value="1"/>
</dbReference>
<dbReference type="PANTHER" id="PTHR46127">
    <property type="entry name" value="CILIA- AND FLAGELLA-ASSOCIATED PROTEIN 65"/>
    <property type="match status" value="1"/>
</dbReference>
<dbReference type="GO" id="GO:0005737">
    <property type="term" value="C:cytoplasm"/>
    <property type="evidence" value="ECO:0007669"/>
    <property type="project" value="UniProtKB-SubCell"/>
</dbReference>
<dbReference type="InterPro" id="IPR052614">
    <property type="entry name" value="CFAP65"/>
</dbReference>
<keyword evidence="4" id="KW-0969">Cilium</keyword>
<keyword evidence="9" id="KW-1185">Reference proteome</keyword>
<evidence type="ECO:0000256" key="2">
    <source>
        <dbReference type="ARBA" id="ARBA00004496"/>
    </source>
</evidence>
<accession>A0A1L9BBG7</accession>
<dbReference type="AlphaFoldDB" id="A0A1L9BBG7"/>
<dbReference type="InterPro" id="IPR053879">
    <property type="entry name" value="HYDIN_VesB_CFA65-like_Ig"/>
</dbReference>
<comment type="caution">
    <text evidence="8">The sequence shown here is derived from an EMBL/GenBank/DDBJ whole genome shotgun (WGS) entry which is preliminary data.</text>
</comment>